<evidence type="ECO:0000313" key="2">
    <source>
        <dbReference type="Proteomes" id="UP000001937"/>
    </source>
</evidence>
<gene>
    <name evidence="1" type="ordered locus">Francci3_1035</name>
</gene>
<dbReference type="KEGG" id="fra:Francci3_1035"/>
<proteinExistence type="predicted"/>
<accession>A0A1X1PVT4</accession>
<name>Q2JE75_FRACC</name>
<organism evidence="1 2">
    <name type="scientific">Frankia casuarinae (strain DSM 45818 / CECT 9043 / HFP020203 / CcI3)</name>
    <dbReference type="NCBI Taxonomy" id="106370"/>
    <lineage>
        <taxon>Bacteria</taxon>
        <taxon>Bacillati</taxon>
        <taxon>Actinomycetota</taxon>
        <taxon>Actinomycetes</taxon>
        <taxon>Frankiales</taxon>
        <taxon>Frankiaceae</taxon>
        <taxon>Frankia</taxon>
    </lineage>
</organism>
<dbReference type="Proteomes" id="UP000001937">
    <property type="component" value="Chromosome"/>
</dbReference>
<evidence type="ECO:0000313" key="1">
    <source>
        <dbReference type="EMBL" id="ABD10417.1"/>
    </source>
</evidence>
<keyword evidence="2" id="KW-1185">Reference proteome</keyword>
<dbReference type="EMBL" id="CP000249">
    <property type="protein sequence ID" value="ABD10417.1"/>
    <property type="molecule type" value="Genomic_DNA"/>
</dbReference>
<accession>Q2JE75</accession>
<reference evidence="1 2" key="1">
    <citation type="journal article" date="2007" name="Genome Res.">
        <title>Genome characteristics of facultatively symbiotic Frankia sp. strains reflect host range and host plant biogeography.</title>
        <authorList>
            <person name="Normand P."/>
            <person name="Lapierre P."/>
            <person name="Tisa L.S."/>
            <person name="Gogarten J.P."/>
            <person name="Alloisio N."/>
            <person name="Bagnarol E."/>
            <person name="Bassi C.A."/>
            <person name="Berry A.M."/>
            <person name="Bickhart D.M."/>
            <person name="Choisne N."/>
            <person name="Couloux A."/>
            <person name="Cournoyer B."/>
            <person name="Cruveiller S."/>
            <person name="Daubin V."/>
            <person name="Demange N."/>
            <person name="Francino M.P."/>
            <person name="Goltsman E."/>
            <person name="Huang Y."/>
            <person name="Kopp O.R."/>
            <person name="Labarre L."/>
            <person name="Lapidus A."/>
            <person name="Lavire C."/>
            <person name="Marechal J."/>
            <person name="Martinez M."/>
            <person name="Mastronunzio J.E."/>
            <person name="Mullin B.C."/>
            <person name="Niemann J."/>
            <person name="Pujic P."/>
            <person name="Rawnsley T."/>
            <person name="Rouy Z."/>
            <person name="Schenowitz C."/>
            <person name="Sellstedt A."/>
            <person name="Tavares F."/>
            <person name="Tomkins J.P."/>
            <person name="Vallenet D."/>
            <person name="Valverde C."/>
            <person name="Wall L.G."/>
            <person name="Wang Y."/>
            <person name="Medigue C."/>
            <person name="Benson D.R."/>
        </authorList>
    </citation>
    <scope>NUCLEOTIDE SEQUENCE [LARGE SCALE GENOMIC DNA]</scope>
    <source>
        <strain evidence="2">DSM 45818 / CECT 9043 / CcI3</strain>
    </source>
</reference>
<dbReference type="AlphaFoldDB" id="Q2JE75"/>
<protein>
    <submittedName>
        <fullName evidence="1">Uncharacterized protein</fullName>
    </submittedName>
</protein>
<dbReference type="RefSeq" id="WP_011435485.1">
    <property type="nucleotide sequence ID" value="NC_007777.1"/>
</dbReference>
<dbReference type="HOGENOM" id="CLU_2246013_0_0_11"/>
<sequence length="104" mass="11655">MKANGLLMEIAWPRLPSGIATPGELADRLDADLRDRARVAAFDEHGLWVRVHQPHQVEALAAELAYKLSQVGAPDQTFLSWHDELGDHRRSLSGRRIGMHRKVA</sequence>